<dbReference type="PROSITE" id="PS51257">
    <property type="entry name" value="PROKAR_LIPOPROTEIN"/>
    <property type="match status" value="1"/>
</dbReference>
<keyword evidence="1" id="KW-0732">Signal</keyword>
<reference evidence="2 3" key="1">
    <citation type="submission" date="2014-08" db="EMBL/GenBank/DDBJ databases">
        <title>Porphyromonas canoris strain:OH2762 Genome sequencing.</title>
        <authorList>
            <person name="Wallis C."/>
            <person name="Deusch O."/>
            <person name="O'Flynn C."/>
            <person name="Davis I."/>
            <person name="Jospin G."/>
            <person name="Darling A.E."/>
            <person name="Coil D.A."/>
            <person name="Alexiev A."/>
            <person name="Horsfall A."/>
            <person name="Kirkwood N."/>
            <person name="Harris S."/>
            <person name="Eisen J.A."/>
        </authorList>
    </citation>
    <scope>NUCLEOTIDE SEQUENCE [LARGE SCALE GENOMIC DNA]</scope>
    <source>
        <strain evidence="3">COT-108 OH2762</strain>
    </source>
</reference>
<feature type="signal peptide" evidence="1">
    <location>
        <begin position="1"/>
        <end position="20"/>
    </location>
</feature>
<comment type="caution">
    <text evidence="2">The sequence shown here is derived from an EMBL/GenBank/DDBJ whole genome shotgun (WGS) entry which is preliminary data.</text>
</comment>
<keyword evidence="3" id="KW-1185">Reference proteome</keyword>
<evidence type="ECO:0000313" key="2">
    <source>
        <dbReference type="EMBL" id="KGN92704.1"/>
    </source>
</evidence>
<dbReference type="Gene3D" id="1.10.1370.30">
    <property type="match status" value="1"/>
</dbReference>
<name>A0ABR4XLY8_9PORP</name>
<evidence type="ECO:0008006" key="4">
    <source>
        <dbReference type="Google" id="ProtNLM"/>
    </source>
</evidence>
<sequence length="688" mass="78405">MRRLNAILLATFALLLSACAGQNKCGTDKSEAATSITMEQIQKTTDTLKMLHGKSSLFRIERGVSQVAALWRAEDGTAEEFEAFCRKMFVANEAELSKLYDTLERNFEVMIGHFHKIDSHLKRPLHVSGPATTEVDMLFGYYDVYSHLDDDMFSGKVAFVTALNFPFYTLEEKSRLGESWSRREWAYARMGDRFISRVPASIKQGQSKVLTENDTYIAEYNIVMGNLVDENGQRLFPEDMKLISHWGLRDELKSNYANKEQGLTKQRMIYQVMKRIIDQTLPENVVGNEELLWEPYSNKIVDASGADVAAKSSEDRRYVALLNNFLSSKALDPYFPHYPTQIDRAIDRDMEIPLAEVKSLFISLLTSPQVREVASFIAERLGRPLEPFDIWYDGFKPRGTMSEDELTKITSKLYPNPDALKADLPHILVKLGWTPEEAERITSLIVVDPSRGAGHAMGSMMRGDVARLRTRIGEKGMDYKGYNIAVHEFGHNVEQTISMNDVDYYMLNGVPNTGFTEALAFLFQLKDLQLLGLQTISEEDMYYMALDKFWSCYEIMGVSLVDIAVWEWMYANPEASPAELKEAFLRISKEVWNSYYADILGGKDETLLGIYSHMLVYPLYLPNYSVGHLINFQIEKYMGDKNLAKEVQRMFSVGRILPNHWMKHAVGAPISTEPILTSTSEALRVLRK</sequence>
<feature type="chain" id="PRO_5045045684" description="Peptidase M3A/M3B catalytic domain-containing protein" evidence="1">
    <location>
        <begin position="21"/>
        <end position="688"/>
    </location>
</feature>
<accession>A0ABR4XLY8</accession>
<gene>
    <name evidence="2" type="ORF">HQ43_04225</name>
</gene>
<organism evidence="2 3">
    <name type="scientific">Porphyromonas canoris</name>
    <dbReference type="NCBI Taxonomy" id="36875"/>
    <lineage>
        <taxon>Bacteria</taxon>
        <taxon>Pseudomonadati</taxon>
        <taxon>Bacteroidota</taxon>
        <taxon>Bacteroidia</taxon>
        <taxon>Bacteroidales</taxon>
        <taxon>Porphyromonadaceae</taxon>
        <taxon>Porphyromonas</taxon>
    </lineage>
</organism>
<dbReference type="SUPFAM" id="SSF55486">
    <property type="entry name" value="Metalloproteases ('zincins'), catalytic domain"/>
    <property type="match status" value="1"/>
</dbReference>
<dbReference type="Proteomes" id="UP000030101">
    <property type="component" value="Unassembled WGS sequence"/>
</dbReference>
<dbReference type="RefSeq" id="WP_036790023.1">
    <property type="nucleotide sequence ID" value="NZ_JQZV01000008.1"/>
</dbReference>
<dbReference type="EMBL" id="JQZV01000008">
    <property type="protein sequence ID" value="KGN92704.1"/>
    <property type="molecule type" value="Genomic_DNA"/>
</dbReference>
<protein>
    <recommendedName>
        <fullName evidence="4">Peptidase M3A/M3B catalytic domain-containing protein</fullName>
    </recommendedName>
</protein>
<proteinExistence type="predicted"/>
<evidence type="ECO:0000313" key="3">
    <source>
        <dbReference type="Proteomes" id="UP000030101"/>
    </source>
</evidence>
<evidence type="ECO:0000256" key="1">
    <source>
        <dbReference type="SAM" id="SignalP"/>
    </source>
</evidence>